<feature type="compositionally biased region" description="Basic and acidic residues" evidence="1">
    <location>
        <begin position="1"/>
        <end position="34"/>
    </location>
</feature>
<dbReference type="Proteomes" id="UP000594262">
    <property type="component" value="Unplaced"/>
</dbReference>
<sequence>MSSKRTKDQHLVEKVNKLKEKQNQWMKEREDNKNPKKFVHSSLRSTSSSVKSKQSTQDAMKESDTMAWATSNSNYNGFVVRNGSGTSRSRPDSSRTPSNKKTKTFTHSSLKKQTSSKPLSAKSSNFTHS</sequence>
<reference evidence="2" key="1">
    <citation type="submission" date="2021-01" db="UniProtKB">
        <authorList>
            <consortium name="EnsemblMetazoa"/>
        </authorList>
    </citation>
    <scope>IDENTIFICATION</scope>
</reference>
<evidence type="ECO:0000256" key="1">
    <source>
        <dbReference type="SAM" id="MobiDB-lite"/>
    </source>
</evidence>
<dbReference type="AlphaFoldDB" id="A0A7M5UQ52"/>
<keyword evidence="3" id="KW-1185">Reference proteome</keyword>
<dbReference type="EnsemblMetazoa" id="CLYHEMT002738.1">
    <property type="protein sequence ID" value="CLYHEMP002738.1"/>
    <property type="gene ID" value="CLYHEMG002738"/>
</dbReference>
<evidence type="ECO:0000313" key="2">
    <source>
        <dbReference type="EnsemblMetazoa" id="CLYHEMP002738.1"/>
    </source>
</evidence>
<feature type="compositionally biased region" description="Low complexity" evidence="1">
    <location>
        <begin position="41"/>
        <end position="57"/>
    </location>
</feature>
<feature type="compositionally biased region" description="Polar residues" evidence="1">
    <location>
        <begin position="105"/>
        <end position="129"/>
    </location>
</feature>
<protein>
    <submittedName>
        <fullName evidence="2">Uncharacterized protein</fullName>
    </submittedName>
</protein>
<feature type="region of interest" description="Disordered" evidence="1">
    <location>
        <begin position="1"/>
        <end position="129"/>
    </location>
</feature>
<evidence type="ECO:0000313" key="3">
    <source>
        <dbReference type="Proteomes" id="UP000594262"/>
    </source>
</evidence>
<name>A0A7M5UQ52_9CNID</name>
<organism evidence="2 3">
    <name type="scientific">Clytia hemisphaerica</name>
    <dbReference type="NCBI Taxonomy" id="252671"/>
    <lineage>
        <taxon>Eukaryota</taxon>
        <taxon>Metazoa</taxon>
        <taxon>Cnidaria</taxon>
        <taxon>Hydrozoa</taxon>
        <taxon>Hydroidolina</taxon>
        <taxon>Leptothecata</taxon>
        <taxon>Obeliida</taxon>
        <taxon>Clytiidae</taxon>
        <taxon>Clytia</taxon>
    </lineage>
</organism>
<proteinExistence type="predicted"/>
<accession>A0A7M5UQ52</accession>